<accession>A0ABS0HA19</accession>
<name>A0ABS0HA19_9ACTN</name>
<feature type="region of interest" description="Disordered" evidence="1">
    <location>
        <begin position="122"/>
        <end position="143"/>
    </location>
</feature>
<reference evidence="2 3" key="1">
    <citation type="submission" date="2020-11" db="EMBL/GenBank/DDBJ databases">
        <title>A novel isolate from a Black sea contaminated sediment with potential to produce alkanes: Plantactinospora alkalitolerans sp. nov.</title>
        <authorList>
            <person name="Carro L."/>
            <person name="Veyisoglu A."/>
            <person name="Guven K."/>
            <person name="Schumann P."/>
            <person name="Klenk H.-P."/>
            <person name="Sahin N."/>
        </authorList>
    </citation>
    <scope>NUCLEOTIDE SEQUENCE [LARGE SCALE GENOMIC DNA]</scope>
    <source>
        <strain evidence="2 3">S1510</strain>
    </source>
</reference>
<gene>
    <name evidence="2" type="ORF">I0C86_41405</name>
</gene>
<proteinExistence type="predicted"/>
<comment type="caution">
    <text evidence="2">The sequence shown here is derived from an EMBL/GenBank/DDBJ whole genome shotgun (WGS) entry which is preliminary data.</text>
</comment>
<feature type="compositionally biased region" description="Acidic residues" evidence="1">
    <location>
        <begin position="122"/>
        <end position="141"/>
    </location>
</feature>
<keyword evidence="3" id="KW-1185">Reference proteome</keyword>
<dbReference type="EMBL" id="JADPUN010000422">
    <property type="protein sequence ID" value="MBF9135310.1"/>
    <property type="molecule type" value="Genomic_DNA"/>
</dbReference>
<dbReference type="RefSeq" id="WP_196206765.1">
    <property type="nucleotide sequence ID" value="NZ_JADPUN010000422.1"/>
</dbReference>
<protein>
    <recommendedName>
        <fullName evidence="4">DUF222 domain-containing protein</fullName>
    </recommendedName>
</protein>
<feature type="region of interest" description="Disordered" evidence="1">
    <location>
        <begin position="352"/>
        <end position="374"/>
    </location>
</feature>
<evidence type="ECO:0000313" key="2">
    <source>
        <dbReference type="EMBL" id="MBF9135310.1"/>
    </source>
</evidence>
<evidence type="ECO:0008006" key="4">
    <source>
        <dbReference type="Google" id="ProtNLM"/>
    </source>
</evidence>
<evidence type="ECO:0000256" key="1">
    <source>
        <dbReference type="SAM" id="MobiDB-lite"/>
    </source>
</evidence>
<sequence>MPAPDGGLTAAEIAAIYALVQAQSEIRRQLAEMAIAAVLGPLRIVNWYDPVDVALAVERVLRIVQPIQTRAAQVTDAYLARTLTLMTGRPVRPVGTIDVTQLRRVVTPAVARIVSARPPVEIEPEGDLDLDDVFEDEDEDEDRRLDEEFERQVDDELRAIEDEFDQELERELAEDEARLLALDPMEPYIRIGSEYRWRISEGTSETEALERALARAADVADMDVALAQRAQEHEVMIQQNPSEITGYRRILLAELRNPDSPPCGLCVVAADRIYKREELKPIHDRCRCGVLAIRGPADPGLDINGQDLDRIYKAAGGTHGRKLKKLRVAIGEHGEIGPILLPYGKGFRDAEEADRDGRAATARRRLPGLERSTTGLQRRLDEGETRVRPLLGYQQRLIEQLRAEIGV</sequence>
<dbReference type="Proteomes" id="UP000638560">
    <property type="component" value="Unassembled WGS sequence"/>
</dbReference>
<organism evidence="2 3">
    <name type="scientific">Plantactinospora alkalitolerans</name>
    <dbReference type="NCBI Taxonomy" id="2789879"/>
    <lineage>
        <taxon>Bacteria</taxon>
        <taxon>Bacillati</taxon>
        <taxon>Actinomycetota</taxon>
        <taxon>Actinomycetes</taxon>
        <taxon>Micromonosporales</taxon>
        <taxon>Micromonosporaceae</taxon>
        <taxon>Plantactinospora</taxon>
    </lineage>
</organism>
<evidence type="ECO:0000313" key="3">
    <source>
        <dbReference type="Proteomes" id="UP000638560"/>
    </source>
</evidence>